<dbReference type="SMART" id="SM00282">
    <property type="entry name" value="LamG"/>
    <property type="match status" value="2"/>
</dbReference>
<dbReference type="PROSITE" id="PS50026">
    <property type="entry name" value="EGF_3"/>
    <property type="match status" value="1"/>
</dbReference>
<evidence type="ECO:0000256" key="4">
    <source>
        <dbReference type="ARBA" id="ARBA00023136"/>
    </source>
</evidence>
<sequence length="1635" mass="190322">TKYIKVGLDDPDQSNNSTNINDTFQFNNNNHTLLNNNISSSSSSIDSNQNSFHYDDVRLGHRIHHLDTEHHPYQPYRNRSKYRIPKKNKNRIITTTTANNDDNNNSIDYDDGDDRYNHHHHHHHSYHRQSNHSISSLPETNPSISNSNVNSNKQYNRKYWQRRKYLNKQRLRPANNNNVMMKKKQRRPTNNDKQQQQWPTFEIEINEEDDRSLPKRLLQAYYDYPNGRPTYRLNAYAQNIQTKQMLSWAKIIIYLRNINDNKPFFMENIYKGNITENNWANISIIQVYAIDYDNYYDDDTDDDSDDNQLEYFIEKNHYNENGQQIFRIDSKSGWIITNVCCLDREQIANYTIIVSAIDPDGYKANATVQITVLDQNDCRPMFEKNEWHIELDENDDQFDSSIKNSTNLFQSKILLKLFINDNDLPERSIVAKFIAYDPDRRHTMSSSSSTTTIDQHDDSDFEQQQQTVYYSLDEQTNWQKYFQIDSDTGIIRLNRQLDRETISLHIVKIIATDLDSDQPLSSTATLVINVDDINDNAPFIINQTLPTIQENVHPTRLGNIYAYDRDDYVKGNGPPFTFVIDPNASEIIRQKFRLESIQNGDNNDDGHAILYSRQTFDREQQKQYQIPIVVNDSEDPDDWDVGDKKFSWLEQPTSTIDSNLRNNFYIDSNRGQVLARKLSKGLFKLKFQIFDRRYQHMVQSTMNIMIKSLPFEAIINSGSLRIINLLDAMEFIRIWDWQKRRQIISHKERLELCLKQLFNCDWLAIISIKWNQKLSSLDIRYSARKNNQYLSSIYLNSMAKIASDHIRSQTNLNIIEFGINDCMMNEENHHHQCSQQSNGCMTDILIDWTDPYQLIDANFTSFIGINIITKIKCQCVFDQLLTYIVDHKFNCDIDQILCQPPSLYLSSSSSSTSASASCYQQERINLFTRSLMTSITNLNFRCLFINYYNQQQQYERQQQQQQQQNRDQIIQPSKTTTTTITNIRSFKSDGIIWLDPLPICTKRSPRLLFDFGSGIQEITINIENGHLNDGNWHQLDIQFDSNLVHLMLDACIHHVQHDQQQQRSSSSSLNNDDDQFRHYHTGSFSDIDRMTMEKCQNYSIITKFQHVLNVNAPLQLGGIELLTTTSIMASKIMSKNVNISTTTSSITDFNDDNVSIESILPPIIMSALSHQPLPSTLSSSTSSIRRKRIVGFNGCIKNVIFNNHIYDLINVHHSFNTQIGCHSSQSLCAFLNKKCQNNGYCDGSYNHVKCHCPRGFYGKHCEQIDRPVLFLQKSFLQLSLKLINYNDNLMTQSTFDMTEFYHTEYDKGFVTKIDFYFRTRQWQSRIIKLIGKNIQTYCLIEIREAHIVFRFNLNPTGIKSSEHRLSIDSFLINDGRWHYVRAIRMGQSAQLILDNGGVGKMARYSSLNNFNNEHNRRRLKYGGSSLYDGYFLFDMNSEHIVIGGDVSHLTVDKTNIIDNFADGCISDLKINDIDISLGDFIQPFNTIDRPNTLSNNDNDGRRIINEQQQWPIDSSNHPSLSHSNINLMAVKNQQQHKTTMKHAKPNNNNNNDDQNKEMIIEISITKQQNIRNGCQSPPINSCIELHCRKPFICIDEWMVAKCRLVKKTKDATTIKMSPNFNSHFKDFDGPILVIR</sequence>
<feature type="domain" description="Cadherin" evidence="11">
    <location>
        <begin position="266"/>
        <end position="382"/>
    </location>
</feature>
<dbReference type="EMBL" id="NJHN03000085">
    <property type="protein sequence ID" value="KAH9416904.1"/>
    <property type="molecule type" value="Genomic_DNA"/>
</dbReference>
<accession>A0ABQ8J2Z4</accession>
<evidence type="ECO:0000256" key="3">
    <source>
        <dbReference type="ARBA" id="ARBA00022837"/>
    </source>
</evidence>
<dbReference type="SUPFAM" id="SSF49313">
    <property type="entry name" value="Cadherin-like"/>
    <property type="match status" value="3"/>
</dbReference>
<evidence type="ECO:0000259" key="10">
    <source>
        <dbReference type="PROSITE" id="PS50026"/>
    </source>
</evidence>
<dbReference type="PROSITE" id="PS01186">
    <property type="entry name" value="EGF_2"/>
    <property type="match status" value="1"/>
</dbReference>
<dbReference type="InterPro" id="IPR000742">
    <property type="entry name" value="EGF"/>
</dbReference>
<dbReference type="Pfam" id="PF02210">
    <property type="entry name" value="Laminin_G_2"/>
    <property type="match status" value="2"/>
</dbReference>
<feature type="domain" description="Cadherin" evidence="11">
    <location>
        <begin position="547"/>
        <end position="636"/>
    </location>
</feature>
<dbReference type="Proteomes" id="UP000887458">
    <property type="component" value="Unassembled WGS sequence"/>
</dbReference>
<evidence type="ECO:0000256" key="6">
    <source>
        <dbReference type="PROSITE-ProRule" id="PRU00043"/>
    </source>
</evidence>
<protein>
    <submittedName>
        <fullName evidence="12">Cadherin</fullName>
    </submittedName>
</protein>
<dbReference type="Pfam" id="PF00028">
    <property type="entry name" value="Cadherin"/>
    <property type="match status" value="2"/>
</dbReference>
<evidence type="ECO:0000256" key="1">
    <source>
        <dbReference type="ARBA" id="ARBA00004370"/>
    </source>
</evidence>
<keyword evidence="7" id="KW-0245">EGF-like domain</keyword>
<dbReference type="InterPro" id="IPR020894">
    <property type="entry name" value="Cadherin_CS"/>
</dbReference>
<keyword evidence="3 6" id="KW-0106">Calcium</keyword>
<dbReference type="PRINTS" id="PR00205">
    <property type="entry name" value="CADHERIN"/>
</dbReference>
<organism evidence="12 13">
    <name type="scientific">Dermatophagoides pteronyssinus</name>
    <name type="common">European house dust mite</name>
    <dbReference type="NCBI Taxonomy" id="6956"/>
    <lineage>
        <taxon>Eukaryota</taxon>
        <taxon>Metazoa</taxon>
        <taxon>Ecdysozoa</taxon>
        <taxon>Arthropoda</taxon>
        <taxon>Chelicerata</taxon>
        <taxon>Arachnida</taxon>
        <taxon>Acari</taxon>
        <taxon>Acariformes</taxon>
        <taxon>Sarcoptiformes</taxon>
        <taxon>Astigmata</taxon>
        <taxon>Psoroptidia</taxon>
        <taxon>Analgoidea</taxon>
        <taxon>Pyroglyphidae</taxon>
        <taxon>Dermatophagoidinae</taxon>
        <taxon>Dermatophagoides</taxon>
    </lineage>
</organism>
<evidence type="ECO:0000256" key="2">
    <source>
        <dbReference type="ARBA" id="ARBA00022737"/>
    </source>
</evidence>
<keyword evidence="4" id="KW-0472">Membrane</keyword>
<evidence type="ECO:0000313" key="12">
    <source>
        <dbReference type="EMBL" id="KAH9416904.1"/>
    </source>
</evidence>
<comment type="caution">
    <text evidence="7">Lacks conserved residue(s) required for the propagation of feature annotation.</text>
</comment>
<dbReference type="Pfam" id="PF24811">
    <property type="entry name" value="Ig_Shg"/>
    <property type="match status" value="1"/>
</dbReference>
<comment type="caution">
    <text evidence="12">The sequence shown here is derived from an EMBL/GenBank/DDBJ whole genome shotgun (WGS) entry which is preliminary data.</text>
</comment>
<evidence type="ECO:0000259" key="9">
    <source>
        <dbReference type="PROSITE" id="PS50025"/>
    </source>
</evidence>
<dbReference type="CDD" id="cd11304">
    <property type="entry name" value="Cadherin_repeat"/>
    <property type="match status" value="3"/>
</dbReference>
<feature type="domain" description="Laminin G" evidence="9">
    <location>
        <begin position="944"/>
        <end position="1221"/>
    </location>
</feature>
<dbReference type="CDD" id="cd00110">
    <property type="entry name" value="LamG"/>
    <property type="match status" value="1"/>
</dbReference>
<reference evidence="12 13" key="2">
    <citation type="journal article" date="2022" name="Mol. Biol. Evol.">
        <title>Comparative Genomics Reveals Insights into the Divergent Evolution of Astigmatic Mites and Household Pest Adaptations.</title>
        <authorList>
            <person name="Xiong Q."/>
            <person name="Wan A.T."/>
            <person name="Liu X."/>
            <person name="Fung C.S."/>
            <person name="Xiao X."/>
            <person name="Malainual N."/>
            <person name="Hou J."/>
            <person name="Wang L."/>
            <person name="Wang M."/>
            <person name="Yang K.Y."/>
            <person name="Cui Y."/>
            <person name="Leung E.L."/>
            <person name="Nong W."/>
            <person name="Shin S.K."/>
            <person name="Au S.W."/>
            <person name="Jeong K.Y."/>
            <person name="Chew F.T."/>
            <person name="Hui J.H."/>
            <person name="Leung T.F."/>
            <person name="Tungtrongchitr A."/>
            <person name="Zhong N."/>
            <person name="Liu Z."/>
            <person name="Tsui S.K."/>
        </authorList>
    </citation>
    <scope>NUCLEOTIDE SEQUENCE [LARGE SCALE GENOMIC DNA]</scope>
    <source>
        <strain evidence="12">Derp</strain>
    </source>
</reference>
<dbReference type="PROSITE" id="PS00232">
    <property type="entry name" value="CADHERIN_1"/>
    <property type="match status" value="1"/>
</dbReference>
<feature type="domain" description="EGF-like" evidence="10">
    <location>
        <begin position="1224"/>
        <end position="1262"/>
    </location>
</feature>
<dbReference type="SUPFAM" id="SSF49899">
    <property type="entry name" value="Concanavalin A-like lectins/glucanases"/>
    <property type="match status" value="2"/>
</dbReference>
<dbReference type="CDD" id="cd00054">
    <property type="entry name" value="EGF_CA"/>
    <property type="match status" value="1"/>
</dbReference>
<dbReference type="PROSITE" id="PS50268">
    <property type="entry name" value="CADHERIN_2"/>
    <property type="match status" value="3"/>
</dbReference>
<dbReference type="SMART" id="SM00112">
    <property type="entry name" value="CA"/>
    <property type="match status" value="2"/>
</dbReference>
<feature type="compositionally biased region" description="Low complexity" evidence="8">
    <location>
        <begin position="94"/>
        <end position="107"/>
    </location>
</feature>
<keyword evidence="13" id="KW-1185">Reference proteome</keyword>
<dbReference type="Gene3D" id="2.60.40.60">
    <property type="entry name" value="Cadherins"/>
    <property type="match status" value="3"/>
</dbReference>
<feature type="domain" description="Laminin G" evidence="9">
    <location>
        <begin position="1284"/>
        <end position="1492"/>
    </location>
</feature>
<evidence type="ECO:0000313" key="13">
    <source>
        <dbReference type="Proteomes" id="UP000887458"/>
    </source>
</evidence>
<dbReference type="InterPro" id="IPR039808">
    <property type="entry name" value="Cadherin"/>
</dbReference>
<dbReference type="PANTHER" id="PTHR24027:SF438">
    <property type="entry name" value="CADHERIN 23"/>
    <property type="match status" value="1"/>
</dbReference>
<feature type="compositionally biased region" description="Low complexity" evidence="8">
    <location>
        <begin position="141"/>
        <end position="152"/>
    </location>
</feature>
<dbReference type="PROSITE" id="PS50025">
    <property type="entry name" value="LAM_G_DOMAIN"/>
    <property type="match status" value="2"/>
</dbReference>
<dbReference type="PROSITE" id="PS00022">
    <property type="entry name" value="EGF_1"/>
    <property type="match status" value="1"/>
</dbReference>
<feature type="region of interest" description="Disordered" evidence="8">
    <location>
        <begin position="94"/>
        <end position="200"/>
    </location>
</feature>
<evidence type="ECO:0000256" key="7">
    <source>
        <dbReference type="PROSITE-ProRule" id="PRU00076"/>
    </source>
</evidence>
<evidence type="ECO:0000259" key="11">
    <source>
        <dbReference type="PROSITE" id="PS50268"/>
    </source>
</evidence>
<comment type="subcellular location">
    <subcellularLocation>
        <location evidence="1">Membrane</location>
    </subcellularLocation>
</comment>
<feature type="compositionally biased region" description="Basic residues" evidence="8">
    <location>
        <begin position="155"/>
        <end position="171"/>
    </location>
</feature>
<feature type="region of interest" description="Disordered" evidence="8">
    <location>
        <begin position="440"/>
        <end position="460"/>
    </location>
</feature>
<gene>
    <name evidence="12" type="primary">hmr-1_5</name>
    <name evidence="12" type="ORF">DERP_013875</name>
</gene>
<evidence type="ECO:0000256" key="8">
    <source>
        <dbReference type="SAM" id="MobiDB-lite"/>
    </source>
</evidence>
<dbReference type="InterPro" id="IPR056370">
    <property type="entry name" value="Shg-like_Ig-like"/>
</dbReference>
<feature type="disulfide bond" evidence="7">
    <location>
        <begin position="1252"/>
        <end position="1261"/>
    </location>
</feature>
<dbReference type="Gene3D" id="2.60.120.200">
    <property type="match status" value="2"/>
</dbReference>
<keyword evidence="5 7" id="KW-1015">Disulfide bond</keyword>
<keyword evidence="2" id="KW-0677">Repeat</keyword>
<feature type="non-terminal residue" evidence="12">
    <location>
        <position position="1"/>
    </location>
</feature>
<evidence type="ECO:0000256" key="5">
    <source>
        <dbReference type="ARBA" id="ARBA00023157"/>
    </source>
</evidence>
<reference evidence="12 13" key="1">
    <citation type="journal article" date="2018" name="J. Allergy Clin. Immunol.">
        <title>High-quality assembly of Dermatophagoides pteronyssinus genome and transcriptome reveals a wide range of novel allergens.</title>
        <authorList>
            <person name="Liu X.Y."/>
            <person name="Yang K.Y."/>
            <person name="Wang M.Q."/>
            <person name="Kwok J.S."/>
            <person name="Zeng X."/>
            <person name="Yang Z."/>
            <person name="Xiao X.J."/>
            <person name="Lau C.P."/>
            <person name="Li Y."/>
            <person name="Huang Z.M."/>
            <person name="Ba J.G."/>
            <person name="Yim A.K."/>
            <person name="Ouyang C.Y."/>
            <person name="Ngai S.M."/>
            <person name="Chan T.F."/>
            <person name="Leung E.L."/>
            <person name="Liu L."/>
            <person name="Liu Z.G."/>
            <person name="Tsui S.K."/>
        </authorList>
    </citation>
    <scope>NUCLEOTIDE SEQUENCE [LARGE SCALE GENOMIC DNA]</scope>
    <source>
        <strain evidence="12">Derp</strain>
    </source>
</reference>
<name>A0ABQ8J2Z4_DERPT</name>
<dbReference type="Gene3D" id="2.10.25.10">
    <property type="entry name" value="Laminin"/>
    <property type="match status" value="1"/>
</dbReference>
<dbReference type="InterPro" id="IPR013320">
    <property type="entry name" value="ConA-like_dom_sf"/>
</dbReference>
<dbReference type="InterPro" id="IPR001791">
    <property type="entry name" value="Laminin_G"/>
</dbReference>
<dbReference type="InterPro" id="IPR002126">
    <property type="entry name" value="Cadherin-like_dom"/>
</dbReference>
<dbReference type="InterPro" id="IPR015919">
    <property type="entry name" value="Cadherin-like_sf"/>
</dbReference>
<feature type="domain" description="Cadherin" evidence="11">
    <location>
        <begin position="458"/>
        <end position="540"/>
    </location>
</feature>
<dbReference type="PANTHER" id="PTHR24027">
    <property type="entry name" value="CADHERIN-23"/>
    <property type="match status" value="1"/>
</dbReference>
<feature type="compositionally biased region" description="Basic residues" evidence="8">
    <location>
        <begin position="117"/>
        <end position="130"/>
    </location>
</feature>
<feature type="compositionally biased region" description="Low complexity" evidence="8">
    <location>
        <begin position="444"/>
        <end position="453"/>
    </location>
</feature>
<proteinExistence type="predicted"/>